<proteinExistence type="inferred from homology"/>
<dbReference type="Proteomes" id="UP000177996">
    <property type="component" value="Unassembled WGS sequence"/>
</dbReference>
<evidence type="ECO:0000256" key="9">
    <source>
        <dbReference type="SAM" id="MobiDB-lite"/>
    </source>
</evidence>
<comment type="subcellular location">
    <subcellularLocation>
        <location evidence="1 8">Cell membrane</location>
        <topology evidence="1 8">Multi-pass membrane protein</topology>
    </subcellularLocation>
</comment>
<dbReference type="PROSITE" id="PS00874">
    <property type="entry name" value="T2SP_F"/>
    <property type="match status" value="1"/>
</dbReference>
<evidence type="ECO:0000256" key="6">
    <source>
        <dbReference type="ARBA" id="ARBA00022989"/>
    </source>
</evidence>
<keyword evidence="4" id="KW-1003">Cell membrane</keyword>
<evidence type="ECO:0000313" key="12">
    <source>
        <dbReference type="EMBL" id="OGZ10735.1"/>
    </source>
</evidence>
<dbReference type="Pfam" id="PF00482">
    <property type="entry name" value="T2SSF"/>
    <property type="match status" value="2"/>
</dbReference>
<evidence type="ECO:0000256" key="2">
    <source>
        <dbReference type="ARBA" id="ARBA00005745"/>
    </source>
</evidence>
<name>A0A1G2DAT3_9BACT</name>
<dbReference type="InterPro" id="IPR042094">
    <property type="entry name" value="T2SS_GspF_sf"/>
</dbReference>
<dbReference type="PRINTS" id="PR00812">
    <property type="entry name" value="BCTERIALGSPF"/>
</dbReference>
<feature type="domain" description="Type II secretion system protein GspF" evidence="11">
    <location>
        <begin position="254"/>
        <end position="376"/>
    </location>
</feature>
<reference evidence="12 13" key="1">
    <citation type="journal article" date="2016" name="Nat. Commun.">
        <title>Thousands of microbial genomes shed light on interconnected biogeochemical processes in an aquifer system.</title>
        <authorList>
            <person name="Anantharaman K."/>
            <person name="Brown C.T."/>
            <person name="Hug L.A."/>
            <person name="Sharon I."/>
            <person name="Castelle C.J."/>
            <person name="Probst A.J."/>
            <person name="Thomas B.C."/>
            <person name="Singh A."/>
            <person name="Wilkins M.J."/>
            <person name="Karaoz U."/>
            <person name="Brodie E.L."/>
            <person name="Williams K.H."/>
            <person name="Hubbard S.S."/>
            <person name="Banfield J.F."/>
        </authorList>
    </citation>
    <scope>NUCLEOTIDE SEQUENCE [LARGE SCALE GENOMIC DNA]</scope>
</reference>
<evidence type="ECO:0000256" key="7">
    <source>
        <dbReference type="ARBA" id="ARBA00023136"/>
    </source>
</evidence>
<keyword evidence="3 8" id="KW-0813">Transport</keyword>
<feature type="transmembrane region" description="Helical" evidence="10">
    <location>
        <begin position="205"/>
        <end position="224"/>
    </location>
</feature>
<dbReference type="AlphaFoldDB" id="A0A1G2DAT3"/>
<dbReference type="Gene3D" id="1.20.81.30">
    <property type="entry name" value="Type II secretion system (T2SS), domain F"/>
    <property type="match status" value="2"/>
</dbReference>
<dbReference type="InterPro" id="IPR003004">
    <property type="entry name" value="GspF/PilC"/>
</dbReference>
<feature type="region of interest" description="Disordered" evidence="9">
    <location>
        <begin position="1"/>
        <end position="32"/>
    </location>
</feature>
<evidence type="ECO:0000256" key="10">
    <source>
        <dbReference type="SAM" id="Phobius"/>
    </source>
</evidence>
<feature type="transmembrane region" description="Helical" evidence="10">
    <location>
        <begin position="146"/>
        <end position="172"/>
    </location>
</feature>
<dbReference type="PANTHER" id="PTHR30012">
    <property type="entry name" value="GENERAL SECRETION PATHWAY PROTEIN"/>
    <property type="match status" value="1"/>
</dbReference>
<evidence type="ECO:0000256" key="8">
    <source>
        <dbReference type="RuleBase" id="RU003923"/>
    </source>
</evidence>
<dbReference type="GO" id="GO:0005886">
    <property type="term" value="C:plasma membrane"/>
    <property type="evidence" value="ECO:0007669"/>
    <property type="project" value="UniProtKB-SubCell"/>
</dbReference>
<dbReference type="STRING" id="1798661.A3D65_01705"/>
<gene>
    <name evidence="12" type="ORF">A3D65_01705</name>
</gene>
<evidence type="ECO:0000256" key="5">
    <source>
        <dbReference type="ARBA" id="ARBA00022692"/>
    </source>
</evidence>
<evidence type="ECO:0000256" key="4">
    <source>
        <dbReference type="ARBA" id="ARBA00022475"/>
    </source>
</evidence>
<comment type="similarity">
    <text evidence="2 8">Belongs to the GSP F family.</text>
</comment>
<feature type="domain" description="Type II secretion system protein GspF" evidence="11">
    <location>
        <begin position="50"/>
        <end position="173"/>
    </location>
</feature>
<accession>A0A1G2DAT3</accession>
<evidence type="ECO:0000313" key="13">
    <source>
        <dbReference type="Proteomes" id="UP000177996"/>
    </source>
</evidence>
<keyword evidence="7 10" id="KW-0472">Membrane</keyword>
<evidence type="ECO:0000256" key="1">
    <source>
        <dbReference type="ARBA" id="ARBA00004651"/>
    </source>
</evidence>
<keyword evidence="5 8" id="KW-0812">Transmembrane</keyword>
<dbReference type="EMBL" id="MHLL01000003">
    <property type="protein sequence ID" value="OGZ10735.1"/>
    <property type="molecule type" value="Genomic_DNA"/>
</dbReference>
<feature type="compositionally biased region" description="Basic and acidic residues" evidence="9">
    <location>
        <begin position="21"/>
        <end position="32"/>
    </location>
</feature>
<organism evidence="12 13">
    <name type="scientific">Candidatus Lloydbacteria bacterium RIFCSPHIGHO2_02_FULL_50_13</name>
    <dbReference type="NCBI Taxonomy" id="1798661"/>
    <lineage>
        <taxon>Bacteria</taxon>
        <taxon>Candidatus Lloydiibacteriota</taxon>
    </lineage>
</organism>
<dbReference type="PANTHER" id="PTHR30012:SF0">
    <property type="entry name" value="TYPE II SECRETION SYSTEM PROTEIN F-RELATED"/>
    <property type="match status" value="1"/>
</dbReference>
<dbReference type="InterPro" id="IPR001992">
    <property type="entry name" value="T2SS_GspF/T4SS_PilC_CS"/>
</dbReference>
<evidence type="ECO:0000256" key="3">
    <source>
        <dbReference type="ARBA" id="ARBA00022448"/>
    </source>
</evidence>
<feature type="transmembrane region" description="Helical" evidence="10">
    <location>
        <begin position="357"/>
        <end position="380"/>
    </location>
</feature>
<comment type="caution">
    <text evidence="12">The sequence shown here is derived from an EMBL/GenBank/DDBJ whole genome shotgun (WGS) entry which is preliminary data.</text>
</comment>
<sequence>MQKTIARIRKHARHHAKRFSKQRDGGDGRTKDDGETPLFLSFPISEQIFFAKRLGMILRSGTPVLQGLDLLNKHTTSRSASYVYQSLSRHIAKGKPLSSGLEKFPRFFSEFAVNIVGVGEITGTLPDNLYHLAEELKKKQVLKKKVVGALIYPIFIVVATTLVALFLTVYIFPKITPIFKSFHTALPFSTQLLITLSEFLIEDGLWLLLGVGIFIVLFIAMLRVKQFRYWYGRFLLTIPLVGRIIRYYNVVSITRTLGLLLRSDVRVVSAFEIVAKSTKNPVFQNAMEDAATHTLRGQAIAYQFIESESLFPPMVAQMIVVGESTGNLSESLVFCAEMYEEELSDLTKNLTNMLEPALMIVMGLVVGFVAISIITPIYGITQNLTP</sequence>
<keyword evidence="6 10" id="KW-1133">Transmembrane helix</keyword>
<dbReference type="GO" id="GO:0009306">
    <property type="term" value="P:protein secretion"/>
    <property type="evidence" value="ECO:0007669"/>
    <property type="project" value="InterPro"/>
</dbReference>
<protein>
    <recommendedName>
        <fullName evidence="11">Type II secretion system protein GspF domain-containing protein</fullName>
    </recommendedName>
</protein>
<feature type="compositionally biased region" description="Basic residues" evidence="9">
    <location>
        <begin position="1"/>
        <end position="20"/>
    </location>
</feature>
<evidence type="ECO:0000259" key="11">
    <source>
        <dbReference type="Pfam" id="PF00482"/>
    </source>
</evidence>
<dbReference type="InterPro" id="IPR018076">
    <property type="entry name" value="T2SS_GspF_dom"/>
</dbReference>